<evidence type="ECO:0000313" key="3">
    <source>
        <dbReference type="EMBL" id="QIV83431.1"/>
    </source>
</evidence>
<reference evidence="3 4" key="1">
    <citation type="submission" date="2019-04" db="EMBL/GenBank/DDBJ databases">
        <title>Draft, Whole-Genome Sequence of the Anthracene-degrading Mycobacterium frederiksbergense LB501T, Isolated from a Polycyclic Aromatic Hydrocarbon (PAH)-Contaminated Soil.</title>
        <authorList>
            <person name="Augelletti F."/>
        </authorList>
    </citation>
    <scope>NUCLEOTIDE SEQUENCE [LARGE SCALE GENOMIC DNA]</scope>
    <source>
        <strain evidence="3 4">LB 501T</strain>
    </source>
</reference>
<keyword evidence="4" id="KW-1185">Reference proteome</keyword>
<feature type="chain" id="PRO_5026072500" evidence="2">
    <location>
        <begin position="27"/>
        <end position="74"/>
    </location>
</feature>
<organism evidence="3 4">
    <name type="scientific">Mycolicibacterium frederiksbergense</name>
    <dbReference type="NCBI Taxonomy" id="117567"/>
    <lineage>
        <taxon>Bacteria</taxon>
        <taxon>Bacillati</taxon>
        <taxon>Actinomycetota</taxon>
        <taxon>Actinomycetes</taxon>
        <taxon>Mycobacteriales</taxon>
        <taxon>Mycobacteriaceae</taxon>
        <taxon>Mycolicibacterium</taxon>
    </lineage>
</organism>
<protein>
    <submittedName>
        <fullName evidence="3">Uncharacterized protein</fullName>
    </submittedName>
</protein>
<feature type="region of interest" description="Disordered" evidence="1">
    <location>
        <begin position="54"/>
        <end position="74"/>
    </location>
</feature>
<evidence type="ECO:0000313" key="4">
    <source>
        <dbReference type="Proteomes" id="UP000501849"/>
    </source>
</evidence>
<dbReference type="AlphaFoldDB" id="A0A6H0SA24"/>
<evidence type="ECO:0000256" key="2">
    <source>
        <dbReference type="SAM" id="SignalP"/>
    </source>
</evidence>
<dbReference type="Proteomes" id="UP000501849">
    <property type="component" value="Chromosome"/>
</dbReference>
<gene>
    <name evidence="3" type="ORF">EXE63_23000</name>
</gene>
<keyword evidence="2" id="KW-0732">Signal</keyword>
<proteinExistence type="predicted"/>
<accession>A0A6H0SA24</accession>
<evidence type="ECO:0000256" key="1">
    <source>
        <dbReference type="SAM" id="MobiDB-lite"/>
    </source>
</evidence>
<dbReference type="KEGG" id="mfre:EXE63_23000"/>
<sequence length="74" mass="7937">MRRIAVAAATIAVTAGVLFTAAPAQADEPGTTSETSGTKVIHHRFQLHYLDRDPHMAPRGMTHSVRHAHRPGTG</sequence>
<dbReference type="EMBL" id="CP038799">
    <property type="protein sequence ID" value="QIV83431.1"/>
    <property type="molecule type" value="Genomic_DNA"/>
</dbReference>
<dbReference type="RefSeq" id="WP_168143830.1">
    <property type="nucleotide sequence ID" value="NZ_CP038799.1"/>
</dbReference>
<feature type="signal peptide" evidence="2">
    <location>
        <begin position="1"/>
        <end position="26"/>
    </location>
</feature>
<feature type="compositionally biased region" description="Basic residues" evidence="1">
    <location>
        <begin position="64"/>
        <end position="74"/>
    </location>
</feature>
<name>A0A6H0SA24_9MYCO</name>